<evidence type="ECO:0000313" key="2">
    <source>
        <dbReference type="EMBL" id="ACU24037.1"/>
    </source>
</evidence>
<dbReference type="AlphaFoldDB" id="C6TM95"/>
<feature type="transmembrane region" description="Helical" evidence="1">
    <location>
        <begin position="149"/>
        <end position="170"/>
    </location>
</feature>
<evidence type="ECO:0000256" key="1">
    <source>
        <dbReference type="SAM" id="Phobius"/>
    </source>
</evidence>
<protein>
    <submittedName>
        <fullName evidence="2">Uncharacterized protein</fullName>
    </submittedName>
</protein>
<keyword evidence="1" id="KW-1133">Transmembrane helix</keyword>
<organism evidence="2">
    <name type="scientific">Glycine max</name>
    <name type="common">Soybean</name>
    <name type="synonym">Glycine hispida</name>
    <dbReference type="NCBI Taxonomy" id="3847"/>
    <lineage>
        <taxon>Eukaryota</taxon>
        <taxon>Viridiplantae</taxon>
        <taxon>Streptophyta</taxon>
        <taxon>Embryophyta</taxon>
        <taxon>Tracheophyta</taxon>
        <taxon>Spermatophyta</taxon>
        <taxon>Magnoliopsida</taxon>
        <taxon>eudicotyledons</taxon>
        <taxon>Gunneridae</taxon>
        <taxon>Pentapetalae</taxon>
        <taxon>rosids</taxon>
        <taxon>fabids</taxon>
        <taxon>Fabales</taxon>
        <taxon>Fabaceae</taxon>
        <taxon>Papilionoideae</taxon>
        <taxon>50 kb inversion clade</taxon>
        <taxon>NPAAA clade</taxon>
        <taxon>indigoferoid/millettioid clade</taxon>
        <taxon>Phaseoleae</taxon>
        <taxon>Glycine</taxon>
        <taxon>Glycine subgen. Soja</taxon>
    </lineage>
</organism>
<accession>C6TM95</accession>
<reference evidence="2" key="1">
    <citation type="submission" date="2009-08" db="EMBL/GenBank/DDBJ databases">
        <authorList>
            <person name="Cheung F."/>
            <person name="Xiao Y."/>
            <person name="Chan A."/>
            <person name="Moskal W."/>
            <person name="Town C.D."/>
        </authorList>
    </citation>
    <scope>NUCLEOTIDE SEQUENCE</scope>
</reference>
<proteinExistence type="evidence at transcript level"/>
<dbReference type="ExpressionAtlas" id="C6TM95">
    <property type="expression patterns" value="baseline and differential"/>
</dbReference>
<name>C6TM95_SOYBN</name>
<keyword evidence="1" id="KW-0812">Transmembrane</keyword>
<sequence length="197" mass="21668">MSSPLLPVATSSDAHAQNPRVLPLYDIFSFLSTTISSGIITYLAYTKNDTPMLLFAAFIYVVYFSVDFSPPPQQPKARGLHAVKLASWALLSSTMLGFACSFSTSLTPPESLCFFWVVLGGSALLHGAWMGDENFVSKKEQYADMVRSFAPIMLMFFGLGRHYLSTQLILHAAIMNARNLVRPTTICVNINTKQLSG</sequence>
<keyword evidence="1" id="KW-0472">Membrane</keyword>
<feature type="transmembrane region" description="Helical" evidence="1">
    <location>
        <begin position="52"/>
        <end position="70"/>
    </location>
</feature>
<dbReference type="EMBL" id="BT098846">
    <property type="protein sequence ID" value="ACU24037.1"/>
    <property type="molecule type" value="mRNA"/>
</dbReference>
<feature type="transmembrane region" description="Helical" evidence="1">
    <location>
        <begin position="27"/>
        <end position="45"/>
    </location>
</feature>
<feature type="transmembrane region" description="Helical" evidence="1">
    <location>
        <begin position="112"/>
        <end position="129"/>
    </location>
</feature>
<feature type="transmembrane region" description="Helical" evidence="1">
    <location>
        <begin position="82"/>
        <end position="100"/>
    </location>
</feature>